<dbReference type="InterPro" id="IPR018164">
    <property type="entry name" value="Ala-tRNA-synth_IIc_N"/>
</dbReference>
<evidence type="ECO:0000313" key="2">
    <source>
        <dbReference type="EMBL" id="KKM62023.1"/>
    </source>
</evidence>
<proteinExistence type="predicted"/>
<dbReference type="GO" id="GO:0004813">
    <property type="term" value="F:alanine-tRNA ligase activity"/>
    <property type="evidence" value="ECO:0007669"/>
    <property type="project" value="InterPro"/>
</dbReference>
<feature type="domain" description="Alanyl-tRNA synthetase class IIc N-terminal" evidence="1">
    <location>
        <begin position="98"/>
        <end position="166"/>
    </location>
</feature>
<dbReference type="InterPro" id="IPR045864">
    <property type="entry name" value="aa-tRNA-synth_II/BPL/LPL"/>
</dbReference>
<dbReference type="EMBL" id="LAZR01011377">
    <property type="protein sequence ID" value="KKM62023.1"/>
    <property type="molecule type" value="Genomic_DNA"/>
</dbReference>
<dbReference type="Gene3D" id="3.30.930.10">
    <property type="entry name" value="Bira Bifunctional Protein, Domain 2"/>
    <property type="match status" value="1"/>
</dbReference>
<organism evidence="2">
    <name type="scientific">marine sediment metagenome</name>
    <dbReference type="NCBI Taxonomy" id="412755"/>
    <lineage>
        <taxon>unclassified sequences</taxon>
        <taxon>metagenomes</taxon>
        <taxon>ecological metagenomes</taxon>
    </lineage>
</organism>
<dbReference type="GO" id="GO:0005524">
    <property type="term" value="F:ATP binding"/>
    <property type="evidence" value="ECO:0007669"/>
    <property type="project" value="InterPro"/>
</dbReference>
<evidence type="ECO:0000259" key="1">
    <source>
        <dbReference type="Pfam" id="PF01411"/>
    </source>
</evidence>
<comment type="caution">
    <text evidence="2">The sequence shown here is derived from an EMBL/GenBank/DDBJ whole genome shotgun (WGS) entry which is preliminary data.</text>
</comment>
<sequence>MISDEEQRELKKAQTDKELKKVFKKITSKNPDEYFPTLKLRNLGYMRKQCESCQAFFWTTNEERKVCGDPACSGGFQVVKDNPSKVKLSFIEVWEKIVEILEPRGYKPIKRYPCVARWNPTSEFTIASISAFQPYVVSGEVEPPAKKLIIPQFYLRFNDIENVGNNRSYEA</sequence>
<dbReference type="Pfam" id="PF01411">
    <property type="entry name" value="tRNA-synt_2c"/>
    <property type="match status" value="1"/>
</dbReference>
<reference evidence="2" key="1">
    <citation type="journal article" date="2015" name="Nature">
        <title>Complex archaea that bridge the gap between prokaryotes and eukaryotes.</title>
        <authorList>
            <person name="Spang A."/>
            <person name="Saw J.H."/>
            <person name="Jorgensen S.L."/>
            <person name="Zaremba-Niedzwiedzka K."/>
            <person name="Martijn J."/>
            <person name="Lind A.E."/>
            <person name="van Eijk R."/>
            <person name="Schleper C."/>
            <person name="Guy L."/>
            <person name="Ettema T.J."/>
        </authorList>
    </citation>
    <scope>NUCLEOTIDE SEQUENCE</scope>
</reference>
<gene>
    <name evidence="2" type="ORF">LCGC14_1525850</name>
</gene>
<accession>A0A0F9IXJ4</accession>
<dbReference type="SUPFAM" id="SSF55681">
    <property type="entry name" value="Class II aaRS and biotin synthetases"/>
    <property type="match status" value="1"/>
</dbReference>
<dbReference type="AlphaFoldDB" id="A0A0F9IXJ4"/>
<name>A0A0F9IXJ4_9ZZZZ</name>
<protein>
    <recommendedName>
        <fullName evidence="1">Alanyl-tRNA synthetase class IIc N-terminal domain-containing protein</fullName>
    </recommendedName>
</protein>
<dbReference type="GO" id="GO:0006419">
    <property type="term" value="P:alanyl-tRNA aminoacylation"/>
    <property type="evidence" value="ECO:0007669"/>
    <property type="project" value="InterPro"/>
</dbReference>